<dbReference type="EMBL" id="CAFBQF010000090">
    <property type="protein sequence ID" value="CAB5055547.1"/>
    <property type="molecule type" value="Genomic_DNA"/>
</dbReference>
<protein>
    <submittedName>
        <fullName evidence="2">Unannotated protein</fullName>
    </submittedName>
</protein>
<dbReference type="AlphaFoldDB" id="A0A6J7TSB8"/>
<sequence>MSFLALITTFVLIFPMELLDKTVIAVRALAAHFPVKMMREGGPTFSWTSTLLVER</sequence>
<evidence type="ECO:0000313" key="1">
    <source>
        <dbReference type="EMBL" id="CAB4696762.1"/>
    </source>
</evidence>
<name>A0A6J7TSB8_9ZZZZ</name>
<evidence type="ECO:0000313" key="2">
    <source>
        <dbReference type="EMBL" id="CAB5055547.1"/>
    </source>
</evidence>
<proteinExistence type="predicted"/>
<accession>A0A6J7TSB8</accession>
<organism evidence="2">
    <name type="scientific">freshwater metagenome</name>
    <dbReference type="NCBI Taxonomy" id="449393"/>
    <lineage>
        <taxon>unclassified sequences</taxon>
        <taxon>metagenomes</taxon>
        <taxon>ecological metagenomes</taxon>
    </lineage>
</organism>
<reference evidence="2" key="1">
    <citation type="submission" date="2020-05" db="EMBL/GenBank/DDBJ databases">
        <authorList>
            <person name="Chiriac C."/>
            <person name="Salcher M."/>
            <person name="Ghai R."/>
            <person name="Kavagutti S V."/>
        </authorList>
    </citation>
    <scope>NUCLEOTIDE SEQUENCE</scope>
</reference>
<dbReference type="EMBL" id="CAEZXW010000014">
    <property type="protein sequence ID" value="CAB4696762.1"/>
    <property type="molecule type" value="Genomic_DNA"/>
</dbReference>
<gene>
    <name evidence="1" type="ORF">UFOPK2593_00381</name>
    <name evidence="2" type="ORF">UFOPK4295_01367</name>
</gene>